<feature type="compositionally biased region" description="Low complexity" evidence="1">
    <location>
        <begin position="179"/>
        <end position="190"/>
    </location>
</feature>
<proteinExistence type="predicted"/>
<organism evidence="2 3">
    <name type="scientific">Glycomyces artemisiae</name>
    <dbReference type="NCBI Taxonomy" id="1076443"/>
    <lineage>
        <taxon>Bacteria</taxon>
        <taxon>Bacillati</taxon>
        <taxon>Actinomycetota</taxon>
        <taxon>Actinomycetes</taxon>
        <taxon>Glycomycetales</taxon>
        <taxon>Glycomycetaceae</taxon>
        <taxon>Glycomyces</taxon>
    </lineage>
</organism>
<feature type="region of interest" description="Disordered" evidence="1">
    <location>
        <begin position="162"/>
        <end position="198"/>
    </location>
</feature>
<protein>
    <recommendedName>
        <fullName evidence="4">Minor structural protein GP20</fullName>
    </recommendedName>
</protein>
<dbReference type="AlphaFoldDB" id="A0A850C3P5"/>
<name>A0A850C3P5_9ACTN</name>
<feature type="region of interest" description="Disordered" evidence="1">
    <location>
        <begin position="1"/>
        <end position="44"/>
    </location>
</feature>
<evidence type="ECO:0000256" key="1">
    <source>
        <dbReference type="SAM" id="MobiDB-lite"/>
    </source>
</evidence>
<evidence type="ECO:0000313" key="3">
    <source>
        <dbReference type="Proteomes" id="UP000574690"/>
    </source>
</evidence>
<evidence type="ECO:0000313" key="2">
    <source>
        <dbReference type="EMBL" id="NUQ88954.1"/>
    </source>
</evidence>
<feature type="compositionally biased region" description="Polar residues" evidence="1">
    <location>
        <begin position="19"/>
        <end position="37"/>
    </location>
</feature>
<comment type="caution">
    <text evidence="2">The sequence shown here is derived from an EMBL/GenBank/DDBJ whole genome shotgun (WGS) entry which is preliminary data.</text>
</comment>
<dbReference type="EMBL" id="JABFXE010000451">
    <property type="protein sequence ID" value="NUQ88954.1"/>
    <property type="molecule type" value="Genomic_DNA"/>
</dbReference>
<evidence type="ECO:0008006" key="4">
    <source>
        <dbReference type="Google" id="ProtNLM"/>
    </source>
</evidence>
<accession>A0A850C3P5</accession>
<sequence length="212" mass="22155">MSDDTAAQTSDTDTAKQQPTGQEPHQQTGTYTDQGTEATKIADLPDWAQKLIKDTRAEAAEHRTKAKTATTENDKRMQAIAQALGLAEVAPDPEEVTKQLSAAQAEARERAVELAVWRAAPKCGGDAEALLDSRAFQKALADIDPTNAKAVGDAIAAAVKDNPKLAVSPGQESGTQTAPRGGSDPSGRPGQTTPPDTLTAAVEAHYAAQMAK</sequence>
<dbReference type="Proteomes" id="UP000574690">
    <property type="component" value="Unassembled WGS sequence"/>
</dbReference>
<reference evidence="2 3" key="1">
    <citation type="submission" date="2020-05" db="EMBL/GenBank/DDBJ databases">
        <title>DNA-SIP metagenomic assembled genomes.</title>
        <authorList>
            <person name="Yu J."/>
        </authorList>
    </citation>
    <scope>NUCLEOTIDE SEQUENCE [LARGE SCALE GENOMIC DNA]</scope>
    <source>
        <strain evidence="2">Bin5.27</strain>
    </source>
</reference>
<gene>
    <name evidence="2" type="ORF">HOQ43_10880</name>
</gene>
<feature type="compositionally biased region" description="Low complexity" evidence="1">
    <location>
        <begin position="1"/>
        <end position="18"/>
    </location>
</feature>